<dbReference type="PROSITE" id="PS00818">
    <property type="entry name" value="DPS_1"/>
    <property type="match status" value="1"/>
</dbReference>
<protein>
    <submittedName>
        <fullName evidence="4">Starvation-inducible DNA-binding protein</fullName>
    </submittedName>
</protein>
<dbReference type="GO" id="GO:0003677">
    <property type="term" value="F:DNA binding"/>
    <property type="evidence" value="ECO:0007669"/>
    <property type="project" value="UniProtKB-KW"/>
</dbReference>
<dbReference type="GO" id="GO:0016722">
    <property type="term" value="F:oxidoreductase activity, acting on metal ions"/>
    <property type="evidence" value="ECO:0007669"/>
    <property type="project" value="InterPro"/>
</dbReference>
<dbReference type="PANTHER" id="PTHR42932:SF1">
    <property type="entry name" value="GENERAL STRESS PROTEIN 20U"/>
    <property type="match status" value="1"/>
</dbReference>
<dbReference type="Gene3D" id="1.20.1260.10">
    <property type="match status" value="1"/>
</dbReference>
<feature type="domain" description="Ferritin/DPS" evidence="3">
    <location>
        <begin position="18"/>
        <end position="155"/>
    </location>
</feature>
<dbReference type="GO" id="GO:0008199">
    <property type="term" value="F:ferric iron binding"/>
    <property type="evidence" value="ECO:0007669"/>
    <property type="project" value="InterPro"/>
</dbReference>
<keyword evidence="5" id="KW-1185">Reference proteome</keyword>
<dbReference type="OrthoDB" id="9797023at2"/>
<dbReference type="InterPro" id="IPR012347">
    <property type="entry name" value="Ferritin-like"/>
</dbReference>
<dbReference type="PANTHER" id="PTHR42932">
    <property type="entry name" value="GENERAL STRESS PROTEIN 20U"/>
    <property type="match status" value="1"/>
</dbReference>
<dbReference type="Pfam" id="PF00210">
    <property type="entry name" value="Ferritin"/>
    <property type="match status" value="1"/>
</dbReference>
<name>A0A1H6ZDM1_9BACT</name>
<dbReference type="InterPro" id="IPR009078">
    <property type="entry name" value="Ferritin-like_SF"/>
</dbReference>
<sequence length="156" mass="18267">MKTNIGISDSNTEAVAFQLNKLLANEFVLYTKTRNYHWNIGGMNFFELHKLFEGQYEQIQVILDDIAERIRAIGHYSEARLVDILKLTDLLEPEYTVEPKEQLNNLLNDHETIIRILRTLITEFADTYKDLGSSDYVTGLLREHEKMAWMLRAFLK</sequence>
<dbReference type="InterPro" id="IPR023188">
    <property type="entry name" value="DPS_DNA-bd_CS"/>
</dbReference>
<accession>A0A1H6ZDM1</accession>
<dbReference type="CDD" id="cd01043">
    <property type="entry name" value="DPS"/>
    <property type="match status" value="1"/>
</dbReference>
<evidence type="ECO:0000313" key="4">
    <source>
        <dbReference type="EMBL" id="SEJ46955.1"/>
    </source>
</evidence>
<keyword evidence="4" id="KW-0238">DNA-binding</keyword>
<dbReference type="SUPFAM" id="SSF47240">
    <property type="entry name" value="Ferritin-like"/>
    <property type="match status" value="1"/>
</dbReference>
<comment type="similarity">
    <text evidence="1 2">Belongs to the Dps family.</text>
</comment>
<dbReference type="PIRSF" id="PIRSF005900">
    <property type="entry name" value="Dps"/>
    <property type="match status" value="1"/>
</dbReference>
<gene>
    <name evidence="4" type="ORF">SAMN04487995_4838</name>
</gene>
<dbReference type="EMBL" id="FNXY01000008">
    <property type="protein sequence ID" value="SEJ46955.1"/>
    <property type="molecule type" value="Genomic_DNA"/>
</dbReference>
<reference evidence="4 5" key="1">
    <citation type="submission" date="2016-10" db="EMBL/GenBank/DDBJ databases">
        <authorList>
            <person name="de Groot N.N."/>
        </authorList>
    </citation>
    <scope>NUCLEOTIDE SEQUENCE [LARGE SCALE GENOMIC DNA]</scope>
    <source>
        <strain evidence="4 5">DSM 19938</strain>
    </source>
</reference>
<dbReference type="STRING" id="408657.SAMN04487995_4838"/>
<evidence type="ECO:0000256" key="2">
    <source>
        <dbReference type="RuleBase" id="RU003875"/>
    </source>
</evidence>
<evidence type="ECO:0000259" key="3">
    <source>
        <dbReference type="Pfam" id="PF00210"/>
    </source>
</evidence>
<dbReference type="Proteomes" id="UP000199532">
    <property type="component" value="Unassembled WGS sequence"/>
</dbReference>
<evidence type="ECO:0000313" key="5">
    <source>
        <dbReference type="Proteomes" id="UP000199532"/>
    </source>
</evidence>
<evidence type="ECO:0000256" key="1">
    <source>
        <dbReference type="ARBA" id="ARBA00009497"/>
    </source>
</evidence>
<organism evidence="4 5">
    <name type="scientific">Dyadobacter koreensis</name>
    <dbReference type="NCBI Taxonomy" id="408657"/>
    <lineage>
        <taxon>Bacteria</taxon>
        <taxon>Pseudomonadati</taxon>
        <taxon>Bacteroidota</taxon>
        <taxon>Cytophagia</taxon>
        <taxon>Cytophagales</taxon>
        <taxon>Spirosomataceae</taxon>
        <taxon>Dyadobacter</taxon>
    </lineage>
</organism>
<dbReference type="InterPro" id="IPR002177">
    <property type="entry name" value="DPS_DNA-bd"/>
</dbReference>
<dbReference type="RefSeq" id="WP_090339142.1">
    <property type="nucleotide sequence ID" value="NZ_FNXY01000008.1"/>
</dbReference>
<dbReference type="InterPro" id="IPR008331">
    <property type="entry name" value="Ferritin_DPS_dom"/>
</dbReference>
<dbReference type="AlphaFoldDB" id="A0A1H6ZDM1"/>
<proteinExistence type="inferred from homology"/>
<dbReference type="PRINTS" id="PR01346">
    <property type="entry name" value="HELNAPAPROT"/>
</dbReference>